<accession>A0A146GA04</accession>
<feature type="transmembrane region" description="Helical" evidence="6">
    <location>
        <begin position="253"/>
        <end position="276"/>
    </location>
</feature>
<dbReference type="InParanoid" id="A0A146GA04"/>
<comment type="caution">
    <text evidence="7">The sequence shown here is derived from an EMBL/GenBank/DDBJ whole genome shotgun (WGS) entry which is preliminary data.</text>
</comment>
<gene>
    <name evidence="7" type="ORF">TSACC_22904</name>
</gene>
<dbReference type="FunCoup" id="A0A146GA04">
    <property type="interactions" value="229"/>
</dbReference>
<protein>
    <submittedName>
        <fullName evidence="7">Branched-chain amino acid transport system permease protein</fullName>
    </submittedName>
</protein>
<dbReference type="EMBL" id="BDCO01000002">
    <property type="protein sequence ID" value="GAT34479.1"/>
    <property type="molecule type" value="Genomic_DNA"/>
</dbReference>
<dbReference type="AlphaFoldDB" id="A0A146GA04"/>
<sequence length="326" mass="35466">MAAVVAFFKKLGANRYALPVLLAAGFVLSLVIPQFGLLNGYVQFVLIMIGINIILSASLNLVNGYMGEFSVGHAGFMSLGAYASSVLTVKLLPDLPDAFFFLPVIVGGLVAALAGFLLALLSFKTRGDYLAIITLAFLMIVKSALENIPYVGGPRGMLGIPKLTTMAWAFFWVVVTIWVLRNLLYSKFGRAIAAIREDEIAANSMGVRVREAKILAFSVSSFFAGVAGALFAHLLVFINPSSFDILKSTEMLVMVYLGGIGSLAGSIIGAVIYTLLSNWLQPLGTWRMVIMPLILVLLMLFRPKGIMGFRELPWFLPKREARRKDS</sequence>
<dbReference type="InterPro" id="IPR043428">
    <property type="entry name" value="LivM-like"/>
</dbReference>
<keyword evidence="2" id="KW-1003">Cell membrane</keyword>
<name>A0A146GA04_TERSA</name>
<feature type="transmembrane region" description="Helical" evidence="6">
    <location>
        <begin position="98"/>
        <end position="121"/>
    </location>
</feature>
<organism evidence="7 8">
    <name type="scientific">Terrimicrobium sacchariphilum</name>
    <dbReference type="NCBI Taxonomy" id="690879"/>
    <lineage>
        <taxon>Bacteria</taxon>
        <taxon>Pseudomonadati</taxon>
        <taxon>Verrucomicrobiota</taxon>
        <taxon>Terrimicrobiia</taxon>
        <taxon>Terrimicrobiales</taxon>
        <taxon>Terrimicrobiaceae</taxon>
        <taxon>Terrimicrobium</taxon>
    </lineage>
</organism>
<proteinExistence type="predicted"/>
<dbReference type="Pfam" id="PF02653">
    <property type="entry name" value="BPD_transp_2"/>
    <property type="match status" value="1"/>
</dbReference>
<evidence type="ECO:0000256" key="6">
    <source>
        <dbReference type="SAM" id="Phobius"/>
    </source>
</evidence>
<dbReference type="GO" id="GO:0015658">
    <property type="term" value="F:branched-chain amino acid transmembrane transporter activity"/>
    <property type="evidence" value="ECO:0007669"/>
    <property type="project" value="InterPro"/>
</dbReference>
<dbReference type="OrthoDB" id="9789927at2"/>
<dbReference type="Proteomes" id="UP000076023">
    <property type="component" value="Unassembled WGS sequence"/>
</dbReference>
<dbReference type="GO" id="GO:0005886">
    <property type="term" value="C:plasma membrane"/>
    <property type="evidence" value="ECO:0007669"/>
    <property type="project" value="UniProtKB-SubCell"/>
</dbReference>
<comment type="subcellular location">
    <subcellularLocation>
        <location evidence="1">Cell membrane</location>
        <topology evidence="1">Multi-pass membrane protein</topology>
    </subcellularLocation>
</comment>
<evidence type="ECO:0000256" key="2">
    <source>
        <dbReference type="ARBA" id="ARBA00022475"/>
    </source>
</evidence>
<dbReference type="RefSeq" id="WP_075080106.1">
    <property type="nucleotide sequence ID" value="NZ_BDCO01000002.1"/>
</dbReference>
<evidence type="ECO:0000313" key="8">
    <source>
        <dbReference type="Proteomes" id="UP000076023"/>
    </source>
</evidence>
<feature type="transmembrane region" description="Helical" evidence="6">
    <location>
        <begin position="214"/>
        <end position="238"/>
    </location>
</feature>
<dbReference type="PANTHER" id="PTHR30482">
    <property type="entry name" value="HIGH-AFFINITY BRANCHED-CHAIN AMINO ACID TRANSPORT SYSTEM PERMEASE"/>
    <property type="match status" value="1"/>
</dbReference>
<feature type="transmembrane region" description="Helical" evidence="6">
    <location>
        <begin position="283"/>
        <end position="301"/>
    </location>
</feature>
<evidence type="ECO:0000313" key="7">
    <source>
        <dbReference type="EMBL" id="GAT34479.1"/>
    </source>
</evidence>
<keyword evidence="5 6" id="KW-0472">Membrane</keyword>
<keyword evidence="3 6" id="KW-0812">Transmembrane</keyword>
<dbReference type="InterPro" id="IPR001851">
    <property type="entry name" value="ABC_transp_permease"/>
</dbReference>
<feature type="transmembrane region" description="Helical" evidence="6">
    <location>
        <begin position="165"/>
        <end position="184"/>
    </location>
</feature>
<evidence type="ECO:0000256" key="3">
    <source>
        <dbReference type="ARBA" id="ARBA00022692"/>
    </source>
</evidence>
<feature type="transmembrane region" description="Helical" evidence="6">
    <location>
        <begin position="128"/>
        <end position="145"/>
    </location>
</feature>
<evidence type="ECO:0000256" key="4">
    <source>
        <dbReference type="ARBA" id="ARBA00022989"/>
    </source>
</evidence>
<feature type="transmembrane region" description="Helical" evidence="6">
    <location>
        <begin position="41"/>
        <end position="62"/>
    </location>
</feature>
<evidence type="ECO:0000256" key="5">
    <source>
        <dbReference type="ARBA" id="ARBA00023136"/>
    </source>
</evidence>
<evidence type="ECO:0000256" key="1">
    <source>
        <dbReference type="ARBA" id="ARBA00004651"/>
    </source>
</evidence>
<reference evidence="8" key="1">
    <citation type="journal article" date="2017" name="Genome Announc.">
        <title>Draft Genome Sequence of Terrimicrobium sacchariphilum NM-5T, a Facultative Anaerobic Soil Bacterium of the Class Spartobacteria.</title>
        <authorList>
            <person name="Qiu Y.L."/>
            <person name="Tourlousse D.M."/>
            <person name="Matsuura N."/>
            <person name="Ohashi A."/>
            <person name="Sekiguchi Y."/>
        </authorList>
    </citation>
    <scope>NUCLEOTIDE SEQUENCE [LARGE SCALE GENOMIC DNA]</scope>
    <source>
        <strain evidence="8">NM-5</strain>
    </source>
</reference>
<feature type="transmembrane region" description="Helical" evidence="6">
    <location>
        <begin position="74"/>
        <end position="92"/>
    </location>
</feature>
<dbReference type="CDD" id="cd06581">
    <property type="entry name" value="TM_PBP1_LivM_like"/>
    <property type="match status" value="1"/>
</dbReference>
<dbReference type="STRING" id="690879.TSACC_22904"/>
<keyword evidence="8" id="KW-1185">Reference proteome</keyword>
<dbReference type="PANTHER" id="PTHR30482:SF10">
    <property type="entry name" value="HIGH-AFFINITY BRANCHED-CHAIN AMINO ACID TRANSPORT PROTEIN BRAE"/>
    <property type="match status" value="1"/>
</dbReference>
<feature type="transmembrane region" description="Helical" evidence="6">
    <location>
        <begin position="16"/>
        <end position="35"/>
    </location>
</feature>
<keyword evidence="4 6" id="KW-1133">Transmembrane helix</keyword>